<feature type="DNA-binding region" description="H-T-H motif" evidence="2">
    <location>
        <begin position="44"/>
        <end position="63"/>
    </location>
</feature>
<dbReference type="InterPro" id="IPR009057">
    <property type="entry name" value="Homeodomain-like_sf"/>
</dbReference>
<dbReference type="PANTHER" id="PTHR43479:SF11">
    <property type="entry name" value="ACREF_ENVCD OPERON REPRESSOR-RELATED"/>
    <property type="match status" value="1"/>
</dbReference>
<keyword evidence="5" id="KW-1185">Reference proteome</keyword>
<dbReference type="Gene3D" id="1.10.357.10">
    <property type="entry name" value="Tetracycline Repressor, domain 2"/>
    <property type="match status" value="1"/>
</dbReference>
<sequence length="202" mass="23469">MFTVLTLFKEVYYMKNNYHKENLKENILILTVKIIKEEGYQSVSVRKIANHLDVSPTAIYRHYNSLEELFTQAIVSVSHEFTNLLKTSLKGCQISPTQEIATVGVCFVNYATTSKNEFDFLFLSNYSLKNVSLNHKSDYPLILFMDSIINQAIKENNFKYSKEILFNQLWCFIFGYAVLVSKKQIELNEELIDATVKSFLTR</sequence>
<dbReference type="PANTHER" id="PTHR43479">
    <property type="entry name" value="ACREF/ENVCD OPERON REPRESSOR-RELATED"/>
    <property type="match status" value="1"/>
</dbReference>
<dbReference type="GO" id="GO:0003677">
    <property type="term" value="F:DNA binding"/>
    <property type="evidence" value="ECO:0007669"/>
    <property type="project" value="UniProtKB-UniRule"/>
</dbReference>
<dbReference type="InterPro" id="IPR001647">
    <property type="entry name" value="HTH_TetR"/>
</dbReference>
<dbReference type="Proteomes" id="UP000310506">
    <property type="component" value="Unassembled WGS sequence"/>
</dbReference>
<accession>A0A4S3BAM9</accession>
<evidence type="ECO:0000256" key="1">
    <source>
        <dbReference type="ARBA" id="ARBA00023125"/>
    </source>
</evidence>
<dbReference type="InterPro" id="IPR050624">
    <property type="entry name" value="HTH-type_Tx_Regulator"/>
</dbReference>
<proteinExistence type="predicted"/>
<organism evidence="4 5">
    <name type="scientific">Vagococcus silagei</name>
    <dbReference type="NCBI Taxonomy" id="2508885"/>
    <lineage>
        <taxon>Bacteria</taxon>
        <taxon>Bacillati</taxon>
        <taxon>Bacillota</taxon>
        <taxon>Bacilli</taxon>
        <taxon>Lactobacillales</taxon>
        <taxon>Enterococcaceae</taxon>
        <taxon>Vagococcus</taxon>
    </lineage>
</organism>
<dbReference type="AlphaFoldDB" id="A0A4S3BAM9"/>
<evidence type="ECO:0000256" key="2">
    <source>
        <dbReference type="PROSITE-ProRule" id="PRU00335"/>
    </source>
</evidence>
<name>A0A4S3BAM9_9ENTE</name>
<evidence type="ECO:0000313" key="5">
    <source>
        <dbReference type="Proteomes" id="UP000310506"/>
    </source>
</evidence>
<comment type="caution">
    <text evidence="4">The sequence shown here is derived from an EMBL/GenBank/DDBJ whole genome shotgun (WGS) entry which is preliminary data.</text>
</comment>
<dbReference type="SUPFAM" id="SSF46689">
    <property type="entry name" value="Homeodomain-like"/>
    <property type="match status" value="1"/>
</dbReference>
<dbReference type="EMBL" id="SDGV01000001">
    <property type="protein sequence ID" value="THB62435.1"/>
    <property type="molecule type" value="Genomic_DNA"/>
</dbReference>
<evidence type="ECO:0000313" key="4">
    <source>
        <dbReference type="EMBL" id="THB62435.1"/>
    </source>
</evidence>
<keyword evidence="1 2" id="KW-0238">DNA-binding</keyword>
<feature type="domain" description="HTH tetR-type" evidence="3">
    <location>
        <begin position="21"/>
        <end position="81"/>
    </location>
</feature>
<reference evidence="4 5" key="1">
    <citation type="submission" date="2019-01" db="EMBL/GenBank/DDBJ databases">
        <title>Vagococcus silagei sp. nov. isolated from brewer's grain.</title>
        <authorList>
            <person name="Guu J.-R."/>
        </authorList>
    </citation>
    <scope>NUCLEOTIDE SEQUENCE [LARGE SCALE GENOMIC DNA]</scope>
    <source>
        <strain evidence="4 5">2B-2</strain>
    </source>
</reference>
<dbReference type="PROSITE" id="PS50977">
    <property type="entry name" value="HTH_TETR_2"/>
    <property type="match status" value="1"/>
</dbReference>
<gene>
    <name evidence="4" type="ORF">ESZ54_01080</name>
</gene>
<dbReference type="OrthoDB" id="9179041at2"/>
<protein>
    <submittedName>
        <fullName evidence="4">TetR/AcrR family transcriptional regulator</fullName>
    </submittedName>
</protein>
<evidence type="ECO:0000259" key="3">
    <source>
        <dbReference type="PROSITE" id="PS50977"/>
    </source>
</evidence>
<dbReference type="Pfam" id="PF00440">
    <property type="entry name" value="TetR_N"/>
    <property type="match status" value="1"/>
</dbReference>